<organism evidence="3 4">
    <name type="scientific">Aeromicrobium phragmitis</name>
    <dbReference type="NCBI Taxonomy" id="2478914"/>
    <lineage>
        <taxon>Bacteria</taxon>
        <taxon>Bacillati</taxon>
        <taxon>Actinomycetota</taxon>
        <taxon>Actinomycetes</taxon>
        <taxon>Propionibacteriales</taxon>
        <taxon>Nocardioidaceae</taxon>
        <taxon>Aeromicrobium</taxon>
    </lineage>
</organism>
<keyword evidence="2" id="KW-0472">Membrane</keyword>
<dbReference type="PANTHER" id="PTHR37042">
    <property type="entry name" value="OUTER MEMBRANE PROTEIN RV1973"/>
    <property type="match status" value="1"/>
</dbReference>
<dbReference type="GO" id="GO:0016020">
    <property type="term" value="C:membrane"/>
    <property type="evidence" value="ECO:0007669"/>
    <property type="project" value="UniProtKB-SubCell"/>
</dbReference>
<evidence type="ECO:0000313" key="4">
    <source>
        <dbReference type="Proteomes" id="UP000282515"/>
    </source>
</evidence>
<dbReference type="PANTHER" id="PTHR37042:SF4">
    <property type="entry name" value="OUTER MEMBRANE PROTEIN RV1973"/>
    <property type="match status" value="1"/>
</dbReference>
<dbReference type="OrthoDB" id="5192320at2"/>
<dbReference type="EMBL" id="RDBF01000011">
    <property type="protein sequence ID" value="RLV55025.1"/>
    <property type="molecule type" value="Genomic_DNA"/>
</dbReference>
<accession>A0A3L8PI74</accession>
<reference evidence="3 4" key="1">
    <citation type="submission" date="2018-10" db="EMBL/GenBank/DDBJ databases">
        <title>Aeromicrobium sp. 9W16Y-2 whole genome shotgun sequence.</title>
        <authorList>
            <person name="Li F."/>
        </authorList>
    </citation>
    <scope>NUCLEOTIDE SEQUENCE [LARGE SCALE GENOMIC DNA]</scope>
    <source>
        <strain evidence="3 4">9W16Y-2</strain>
    </source>
</reference>
<sequence length="165" mass="17882">MRRILNRWVLVGVLAVVGIAGWATAWTIQQNSAAQNAALIDPGATADVQAQVSQALTRVLSYDFNDPQATEDAAEQFLTGDAREEYDTLYSTLQEQAPDQELVLTAQVQVAGVKELRDDSAELLVFLDQASRRASDEEASVSAAQLSVTAERDGDTWTITGLEIL</sequence>
<protein>
    <recommendedName>
        <fullName evidence="5">Mce-associated membrane protein</fullName>
    </recommendedName>
</protein>
<evidence type="ECO:0000256" key="2">
    <source>
        <dbReference type="ARBA" id="ARBA00023136"/>
    </source>
</evidence>
<dbReference type="RefSeq" id="WP_121795027.1">
    <property type="nucleotide sequence ID" value="NZ_RDBF01000011.1"/>
</dbReference>
<dbReference type="Proteomes" id="UP000282515">
    <property type="component" value="Unassembled WGS sequence"/>
</dbReference>
<evidence type="ECO:0000313" key="3">
    <source>
        <dbReference type="EMBL" id="RLV55025.1"/>
    </source>
</evidence>
<gene>
    <name evidence="3" type="ORF">D9V41_13080</name>
</gene>
<proteinExistence type="predicted"/>
<evidence type="ECO:0000256" key="1">
    <source>
        <dbReference type="ARBA" id="ARBA00004370"/>
    </source>
</evidence>
<comment type="subcellular location">
    <subcellularLocation>
        <location evidence="1">Membrane</location>
    </subcellularLocation>
</comment>
<dbReference type="AlphaFoldDB" id="A0A3L8PI74"/>
<keyword evidence="4" id="KW-1185">Reference proteome</keyword>
<name>A0A3L8PI74_9ACTN</name>
<evidence type="ECO:0008006" key="5">
    <source>
        <dbReference type="Google" id="ProtNLM"/>
    </source>
</evidence>
<comment type="caution">
    <text evidence="3">The sequence shown here is derived from an EMBL/GenBank/DDBJ whole genome shotgun (WGS) entry which is preliminary data.</text>
</comment>